<dbReference type="HAMAP" id="MF_00040">
    <property type="entry name" value="RRF"/>
    <property type="match status" value="1"/>
</dbReference>
<accession>A0A2M6XDC5</accession>
<dbReference type="Pfam" id="PF01765">
    <property type="entry name" value="RRF"/>
    <property type="match status" value="1"/>
</dbReference>
<dbReference type="PANTHER" id="PTHR20982:SF3">
    <property type="entry name" value="MITOCHONDRIAL RIBOSOME RECYCLING FACTOR PSEUDO 1"/>
    <property type="match status" value="1"/>
</dbReference>
<comment type="caution">
    <text evidence="7">The sequence shown here is derived from an EMBL/GenBank/DDBJ whole genome shotgun (WGS) entry which is preliminary data.</text>
</comment>
<dbReference type="InterPro" id="IPR036191">
    <property type="entry name" value="RRF_sf"/>
</dbReference>
<evidence type="ECO:0000313" key="8">
    <source>
        <dbReference type="Proteomes" id="UP000228996"/>
    </source>
</evidence>
<comment type="function">
    <text evidence="5">Responsible for the release of ribosomes from messenger RNA at the termination of protein biosynthesis. May increase the efficiency of translation by recycling ribosomes from one round of translation to another.</text>
</comment>
<comment type="subcellular location">
    <subcellularLocation>
        <location evidence="1 5">Cytoplasm</location>
    </subcellularLocation>
</comment>
<comment type="similarity">
    <text evidence="2 5">Belongs to the RRF family.</text>
</comment>
<dbReference type="NCBIfam" id="TIGR00496">
    <property type="entry name" value="frr"/>
    <property type="match status" value="1"/>
</dbReference>
<gene>
    <name evidence="5" type="primary">frr</name>
    <name evidence="7" type="ORF">COT44_02150</name>
</gene>
<evidence type="ECO:0000256" key="3">
    <source>
        <dbReference type="ARBA" id="ARBA00022490"/>
    </source>
</evidence>
<dbReference type="GO" id="GO:0006415">
    <property type="term" value="P:translational termination"/>
    <property type="evidence" value="ECO:0007669"/>
    <property type="project" value="UniProtKB-UniRule"/>
</dbReference>
<proteinExistence type="inferred from homology"/>
<dbReference type="GO" id="GO:0043023">
    <property type="term" value="F:ribosomal large subunit binding"/>
    <property type="evidence" value="ECO:0007669"/>
    <property type="project" value="TreeGrafter"/>
</dbReference>
<dbReference type="Proteomes" id="UP000228996">
    <property type="component" value="Unassembled WGS sequence"/>
</dbReference>
<dbReference type="FunFam" id="3.30.1360.40:FF:000001">
    <property type="entry name" value="Ribosome-recycling factor"/>
    <property type="match status" value="1"/>
</dbReference>
<dbReference type="PANTHER" id="PTHR20982">
    <property type="entry name" value="RIBOSOME RECYCLING FACTOR"/>
    <property type="match status" value="1"/>
</dbReference>
<evidence type="ECO:0000256" key="5">
    <source>
        <dbReference type="HAMAP-Rule" id="MF_00040"/>
    </source>
</evidence>
<dbReference type="AlphaFoldDB" id="A0A2M6XDC5"/>
<organism evidence="7 8">
    <name type="scientific">Candidatus Shapirobacteria bacterium CG08_land_8_20_14_0_20_39_18</name>
    <dbReference type="NCBI Taxonomy" id="1974883"/>
    <lineage>
        <taxon>Bacteria</taxon>
        <taxon>Candidatus Shapironibacteriota</taxon>
    </lineage>
</organism>
<dbReference type="GO" id="GO:0005737">
    <property type="term" value="C:cytoplasm"/>
    <property type="evidence" value="ECO:0007669"/>
    <property type="project" value="UniProtKB-SubCell"/>
</dbReference>
<dbReference type="Gene3D" id="1.10.132.20">
    <property type="entry name" value="Ribosome-recycling factor"/>
    <property type="match status" value="1"/>
</dbReference>
<feature type="domain" description="Ribosome recycling factor" evidence="6">
    <location>
        <begin position="18"/>
        <end position="182"/>
    </location>
</feature>
<keyword evidence="3 5" id="KW-0963">Cytoplasm</keyword>
<dbReference type="SUPFAM" id="SSF55194">
    <property type="entry name" value="Ribosome recycling factor, RRF"/>
    <property type="match status" value="1"/>
</dbReference>
<evidence type="ECO:0000256" key="1">
    <source>
        <dbReference type="ARBA" id="ARBA00004496"/>
    </source>
</evidence>
<dbReference type="InterPro" id="IPR023584">
    <property type="entry name" value="Ribosome_recyc_fac_dom"/>
</dbReference>
<evidence type="ECO:0000313" key="7">
    <source>
        <dbReference type="EMBL" id="PIU03670.1"/>
    </source>
</evidence>
<protein>
    <recommendedName>
        <fullName evidence="5">Ribosome-recycling factor</fullName>
        <shortName evidence="5">RRF</shortName>
    </recommendedName>
    <alternativeName>
        <fullName evidence="5">Ribosome-releasing factor</fullName>
    </alternativeName>
</protein>
<evidence type="ECO:0000256" key="4">
    <source>
        <dbReference type="ARBA" id="ARBA00022917"/>
    </source>
</evidence>
<dbReference type="FunFam" id="1.10.132.20:FF:000001">
    <property type="entry name" value="Ribosome-recycling factor"/>
    <property type="match status" value="1"/>
</dbReference>
<evidence type="ECO:0000259" key="6">
    <source>
        <dbReference type="Pfam" id="PF01765"/>
    </source>
</evidence>
<name>A0A2M6XDC5_9BACT</name>
<dbReference type="Gene3D" id="3.30.1360.40">
    <property type="match status" value="1"/>
</dbReference>
<sequence>MNLTDIRPKMEKALEILQGELSSIRTGRATSSLVENIVCSVYGGAQKLKVVELGMIGVLDARTITITPWDNSIVGEIRQGILAANVGLMPIIDGAVIRVAVPALTLERRQEYIKLLSRQLENGKIMIRQVRHEKMADIKNSFENKEMGEDEKFRLEEELQKVTDEFVNKIDEIGKKKEEELLTV</sequence>
<evidence type="ECO:0000256" key="2">
    <source>
        <dbReference type="ARBA" id="ARBA00005912"/>
    </source>
</evidence>
<reference evidence="8" key="1">
    <citation type="submission" date="2017-09" db="EMBL/GenBank/DDBJ databases">
        <title>Depth-based differentiation of microbial function through sediment-hosted aquifers and enrichment of novel symbionts in the deep terrestrial subsurface.</title>
        <authorList>
            <person name="Probst A.J."/>
            <person name="Ladd B."/>
            <person name="Jarett J.K."/>
            <person name="Geller-Mcgrath D.E."/>
            <person name="Sieber C.M.K."/>
            <person name="Emerson J.B."/>
            <person name="Anantharaman K."/>
            <person name="Thomas B.C."/>
            <person name="Malmstrom R."/>
            <person name="Stieglmeier M."/>
            <person name="Klingl A."/>
            <person name="Woyke T."/>
            <person name="Ryan C.M."/>
            <person name="Banfield J.F."/>
        </authorList>
    </citation>
    <scope>NUCLEOTIDE SEQUENCE [LARGE SCALE GENOMIC DNA]</scope>
</reference>
<dbReference type="CDD" id="cd00520">
    <property type="entry name" value="RRF"/>
    <property type="match status" value="1"/>
</dbReference>
<dbReference type="EMBL" id="PEYO01000012">
    <property type="protein sequence ID" value="PIU03670.1"/>
    <property type="molecule type" value="Genomic_DNA"/>
</dbReference>
<keyword evidence="4 5" id="KW-0648">Protein biosynthesis</keyword>
<dbReference type="InterPro" id="IPR002661">
    <property type="entry name" value="Ribosome_recyc_fac"/>
</dbReference>